<protein>
    <submittedName>
        <fullName evidence="2">Glutamine amidotransferase class-I</fullName>
        <ecNumber evidence="2">6.3.5.2</ecNumber>
    </submittedName>
</protein>
<dbReference type="PROSITE" id="PS51273">
    <property type="entry name" value="GATASE_TYPE_1"/>
    <property type="match status" value="1"/>
</dbReference>
<dbReference type="AlphaFoldDB" id="A0A0E3LWA7"/>
<keyword evidence="2" id="KW-0436">Ligase</keyword>
<dbReference type="InterPro" id="IPR017926">
    <property type="entry name" value="GATASE"/>
</dbReference>
<keyword evidence="2" id="KW-0315">Glutamine amidotransferase</keyword>
<dbReference type="PANTHER" id="PTHR42695">
    <property type="entry name" value="GLUTAMINE AMIDOTRANSFERASE YLR126C-RELATED"/>
    <property type="match status" value="1"/>
</dbReference>
<gene>
    <name evidence="2" type="ORF">MSMAL_1898</name>
</gene>
<dbReference type="PATRIC" id="fig|1434114.4.peg.2405"/>
<dbReference type="GO" id="GO:0005829">
    <property type="term" value="C:cytosol"/>
    <property type="evidence" value="ECO:0007669"/>
    <property type="project" value="TreeGrafter"/>
</dbReference>
<dbReference type="GO" id="GO:0016740">
    <property type="term" value="F:transferase activity"/>
    <property type="evidence" value="ECO:0007669"/>
    <property type="project" value="UniProtKB-KW"/>
</dbReference>
<dbReference type="Gene3D" id="3.40.50.880">
    <property type="match status" value="1"/>
</dbReference>
<sequence>MKIHCIQHVRFEVPGTINEWIEEKNHLLSTTHAYESENFPETGSFDLLLVMGGPMNIYEYDKYPWLKEEKKFLEKAVSEGKAVLGICLGAQLLADVLKAKVFKNDYKEIGWFPVSVVKDGKSELSILEGMPEKFTAFHWHGDTFGLPEGAKRLFESQACKNQGFIYGDRVIGLQFHLEMSEQSIRNVIENCRDEFVEGKYIQRENEMLDRKDYLTESKKLMFRLMDNIEKAIML</sequence>
<evidence type="ECO:0000313" key="2">
    <source>
        <dbReference type="EMBL" id="AKB68441.1"/>
    </source>
</evidence>
<name>A0A0E3LWA7_METMZ</name>
<dbReference type="Proteomes" id="UP000033063">
    <property type="component" value="Chromosome"/>
</dbReference>
<dbReference type="FunFam" id="3.40.50.880:FF:000033">
    <property type="entry name" value="Glutamine amidotransferase class-I"/>
    <property type="match status" value="1"/>
</dbReference>
<dbReference type="Pfam" id="PF00117">
    <property type="entry name" value="GATase"/>
    <property type="match status" value="1"/>
</dbReference>
<dbReference type="SUPFAM" id="SSF52317">
    <property type="entry name" value="Class I glutamine amidotransferase-like"/>
    <property type="match status" value="1"/>
</dbReference>
<dbReference type="RefSeq" id="WP_011035217.1">
    <property type="nucleotide sequence ID" value="NZ_CP009513.1"/>
</dbReference>
<accession>A0A0E3LWA7</accession>
<dbReference type="InterPro" id="IPR044992">
    <property type="entry name" value="ChyE-like"/>
</dbReference>
<reference evidence="2 3" key="1">
    <citation type="submission" date="2014-07" db="EMBL/GenBank/DDBJ databases">
        <title>Methanogenic archaea and the global carbon cycle.</title>
        <authorList>
            <person name="Henriksen J.R."/>
            <person name="Luke J."/>
            <person name="Reinhart S."/>
            <person name="Benedict M.N."/>
            <person name="Youngblut N.D."/>
            <person name="Metcalf M.E."/>
            <person name="Whitaker R.J."/>
            <person name="Metcalf W.W."/>
        </authorList>
    </citation>
    <scope>NUCLEOTIDE SEQUENCE [LARGE SCALE GENOMIC DNA]</scope>
    <source>
        <strain evidence="2 3">LYC</strain>
    </source>
</reference>
<dbReference type="GO" id="GO:0003922">
    <property type="term" value="F:GMP synthase (glutamine-hydrolyzing) activity"/>
    <property type="evidence" value="ECO:0007669"/>
    <property type="project" value="UniProtKB-EC"/>
</dbReference>
<evidence type="ECO:0000259" key="1">
    <source>
        <dbReference type="Pfam" id="PF00117"/>
    </source>
</evidence>
<dbReference type="GeneID" id="24851022"/>
<organism evidence="2 3">
    <name type="scientific">Methanosarcina mazei LYC</name>
    <dbReference type="NCBI Taxonomy" id="1434114"/>
    <lineage>
        <taxon>Archaea</taxon>
        <taxon>Methanobacteriati</taxon>
        <taxon>Methanobacteriota</taxon>
        <taxon>Stenosarchaea group</taxon>
        <taxon>Methanomicrobia</taxon>
        <taxon>Methanosarcinales</taxon>
        <taxon>Methanosarcinaceae</taxon>
        <taxon>Methanosarcina</taxon>
    </lineage>
</organism>
<feature type="domain" description="Glutamine amidotransferase" evidence="1">
    <location>
        <begin position="38"/>
        <end position="183"/>
    </location>
</feature>
<dbReference type="PANTHER" id="PTHR42695:SF5">
    <property type="entry name" value="GLUTAMINE AMIDOTRANSFERASE YLR126C-RELATED"/>
    <property type="match status" value="1"/>
</dbReference>
<keyword evidence="2" id="KW-0808">Transferase</keyword>
<proteinExistence type="predicted"/>
<evidence type="ECO:0000313" key="3">
    <source>
        <dbReference type="Proteomes" id="UP000033063"/>
    </source>
</evidence>
<dbReference type="HOGENOM" id="CLU_054974_3_3_2"/>
<dbReference type="EC" id="6.3.5.2" evidence="2"/>
<dbReference type="InterPro" id="IPR029062">
    <property type="entry name" value="Class_I_gatase-like"/>
</dbReference>
<dbReference type="EMBL" id="CP009513">
    <property type="protein sequence ID" value="AKB68441.1"/>
    <property type="molecule type" value="Genomic_DNA"/>
</dbReference>
<dbReference type="CDD" id="cd01741">
    <property type="entry name" value="GATase1_1"/>
    <property type="match status" value="1"/>
</dbReference>